<dbReference type="GO" id="GO:0004519">
    <property type="term" value="F:endonuclease activity"/>
    <property type="evidence" value="ECO:0007669"/>
    <property type="project" value="UniProtKB-KW"/>
</dbReference>
<reference evidence="3 4" key="1">
    <citation type="submission" date="2024-09" db="EMBL/GenBank/DDBJ databases">
        <authorList>
            <person name="Sun Q."/>
            <person name="Mori K."/>
        </authorList>
    </citation>
    <scope>NUCLEOTIDE SEQUENCE [LARGE SCALE GENOMIC DNA]</scope>
    <source>
        <strain evidence="3 4">CICC 10874</strain>
    </source>
</reference>
<dbReference type="Proteomes" id="UP001589793">
    <property type="component" value="Unassembled WGS sequence"/>
</dbReference>
<keyword evidence="3" id="KW-0255">Endonuclease</keyword>
<comment type="caution">
    <text evidence="3">The sequence shown here is derived from an EMBL/GenBank/DDBJ whole genome shotgun (WGS) entry which is preliminary data.</text>
</comment>
<feature type="compositionally biased region" description="Pro residues" evidence="1">
    <location>
        <begin position="38"/>
        <end position="48"/>
    </location>
</feature>
<dbReference type="CDD" id="cd00085">
    <property type="entry name" value="HNHc"/>
    <property type="match status" value="1"/>
</dbReference>
<dbReference type="Pfam" id="PF01844">
    <property type="entry name" value="HNH"/>
    <property type="match status" value="1"/>
</dbReference>
<evidence type="ECO:0000259" key="2">
    <source>
        <dbReference type="SMART" id="SM00507"/>
    </source>
</evidence>
<dbReference type="RefSeq" id="WP_376980508.1">
    <property type="nucleotide sequence ID" value="NZ_JBHLSV010000011.1"/>
</dbReference>
<name>A0ABV6RBQ0_9MICO</name>
<keyword evidence="4" id="KW-1185">Reference proteome</keyword>
<dbReference type="InterPro" id="IPR003615">
    <property type="entry name" value="HNH_nuc"/>
</dbReference>
<sequence>MAQAYIPGAEGFGSPGGEGPRHRLGLVRSRTAGAEAPAPAPAPAPTPGPDEEASSSSTRPAPKPPAPERRDPAVQREVDRVLAKIPERLSGGGRRARKTVTRDTLAEEACLTDEPELSEVVQDIWDVVAEEGPLLGRKLRALSKLWGGDAESPFPDPDGDIEALAAATGMRVPVRRADHEIRDASHAVSTLPACLAMLEEGVFPAPWFTHLLRRSRRLEDTSRLALDEVVRTWNMLMGAEGFFTKVNALICWLQELEREEQEQVPVRRDVRLRAGTDGLACLEVTGPAPELLATSHRLDVTARAVQAAQRLALEKGTDIPWDVDGSVAESGKPAALDALRYLLLTRAELDPQGVEIPAERFRITVTVPALTLLGAVEAPGLVDGHAPIPADLARLLAAEEPTWYRVLTDPCSGAFLPMPADAYRPSRAMQEHLRLRSGLCAVPGCERSARVAVECDHIQEWLEGGPTDIENLHWLCRFHHQEKTEGRIDPVRLHGARIEADGTHVPGLTRWRIRTVRGDEAVVDAWDQTDLVGTLALELLDEHYRYHPKTLCDIDCRHFGQHLPRPPGEDPGGGAEDGVQGMIGTGDSPRGADWPGGALASARQDGFGGLGREGSRTGTMAASPPPPPSVHDPFDSYGDPPF</sequence>
<evidence type="ECO:0000313" key="3">
    <source>
        <dbReference type="EMBL" id="MFC0674426.1"/>
    </source>
</evidence>
<accession>A0ABV6RBQ0</accession>
<feature type="compositionally biased region" description="Basic and acidic residues" evidence="1">
    <location>
        <begin position="66"/>
        <end position="77"/>
    </location>
</feature>
<dbReference type="InterPro" id="IPR002711">
    <property type="entry name" value="HNH"/>
</dbReference>
<keyword evidence="3" id="KW-0378">Hydrolase</keyword>
<dbReference type="Gene3D" id="1.10.30.50">
    <property type="match status" value="1"/>
</dbReference>
<protein>
    <submittedName>
        <fullName evidence="3">HNH endonuclease signature motif containing protein</fullName>
    </submittedName>
</protein>
<feature type="domain" description="HNH nuclease" evidence="2">
    <location>
        <begin position="428"/>
        <end position="481"/>
    </location>
</feature>
<evidence type="ECO:0000256" key="1">
    <source>
        <dbReference type="SAM" id="MobiDB-lite"/>
    </source>
</evidence>
<keyword evidence="3" id="KW-0540">Nuclease</keyword>
<feature type="region of interest" description="Disordered" evidence="1">
    <location>
        <begin position="1"/>
        <end position="77"/>
    </location>
</feature>
<dbReference type="SMART" id="SM00507">
    <property type="entry name" value="HNHc"/>
    <property type="match status" value="1"/>
</dbReference>
<feature type="compositionally biased region" description="Gly residues" evidence="1">
    <location>
        <begin position="570"/>
        <end position="584"/>
    </location>
</feature>
<organism evidence="3 4">
    <name type="scientific">Brachybacterium hainanense</name>
    <dbReference type="NCBI Taxonomy" id="1541174"/>
    <lineage>
        <taxon>Bacteria</taxon>
        <taxon>Bacillati</taxon>
        <taxon>Actinomycetota</taxon>
        <taxon>Actinomycetes</taxon>
        <taxon>Micrococcales</taxon>
        <taxon>Dermabacteraceae</taxon>
        <taxon>Brachybacterium</taxon>
    </lineage>
</organism>
<gene>
    <name evidence="3" type="ORF">ACFFF6_10720</name>
</gene>
<dbReference type="EMBL" id="JBHLSV010000011">
    <property type="protein sequence ID" value="MFC0674426.1"/>
    <property type="molecule type" value="Genomic_DNA"/>
</dbReference>
<feature type="region of interest" description="Disordered" evidence="1">
    <location>
        <begin position="563"/>
        <end position="642"/>
    </location>
</feature>
<proteinExistence type="predicted"/>
<evidence type="ECO:0000313" key="4">
    <source>
        <dbReference type="Proteomes" id="UP001589793"/>
    </source>
</evidence>